<reference evidence="7 8" key="1">
    <citation type="submission" date="2014-12" db="EMBL/GenBank/DDBJ databases">
        <title>Mercury Reductase activity and rhizosphere competence traits in the genome of root associated Photobacterium halotolerans MELD1.</title>
        <authorList>
            <person name="Mathew D.C."/>
            <person name="Huang C.-C."/>
        </authorList>
    </citation>
    <scope>NUCLEOTIDE SEQUENCE [LARGE SCALE GENOMIC DNA]</scope>
    <source>
        <strain evidence="7 8">MELD1</strain>
    </source>
</reference>
<dbReference type="NCBIfam" id="TIGR04350">
    <property type="entry name" value="C_S_lyase_PatB"/>
    <property type="match status" value="1"/>
</dbReference>
<dbReference type="GO" id="GO:0008483">
    <property type="term" value="F:transaminase activity"/>
    <property type="evidence" value="ECO:0007669"/>
    <property type="project" value="UniProtKB-KW"/>
</dbReference>
<dbReference type="Proteomes" id="UP000033633">
    <property type="component" value="Unassembled WGS sequence"/>
</dbReference>
<dbReference type="GO" id="GO:0030170">
    <property type="term" value="F:pyridoxal phosphate binding"/>
    <property type="evidence" value="ECO:0007669"/>
    <property type="project" value="InterPro"/>
</dbReference>
<feature type="domain" description="Aminotransferase class I/classII large" evidence="6">
    <location>
        <begin position="42"/>
        <end position="373"/>
    </location>
</feature>
<evidence type="ECO:0000313" key="8">
    <source>
        <dbReference type="Proteomes" id="UP000033633"/>
    </source>
</evidence>
<protein>
    <recommendedName>
        <fullName evidence="2">cysteine-S-conjugate beta-lyase</fullName>
        <ecNumber evidence="2">4.4.1.13</ecNumber>
    </recommendedName>
</protein>
<keyword evidence="7" id="KW-0032">Aminotransferase</keyword>
<dbReference type="InterPro" id="IPR004839">
    <property type="entry name" value="Aminotransferase_I/II_large"/>
</dbReference>
<evidence type="ECO:0000256" key="4">
    <source>
        <dbReference type="ARBA" id="ARBA00023239"/>
    </source>
</evidence>
<dbReference type="InterPro" id="IPR015422">
    <property type="entry name" value="PyrdxlP-dep_Trfase_small"/>
</dbReference>
<name>A0A0F5V7X0_9GAMM</name>
<keyword evidence="3" id="KW-0663">Pyridoxal phosphate</keyword>
<dbReference type="EMBL" id="JWYV01000024">
    <property type="protein sequence ID" value="KKC98177.1"/>
    <property type="molecule type" value="Genomic_DNA"/>
</dbReference>
<dbReference type="InterPro" id="IPR015421">
    <property type="entry name" value="PyrdxlP-dep_Trfase_major"/>
</dbReference>
<dbReference type="SUPFAM" id="SSF53383">
    <property type="entry name" value="PLP-dependent transferases"/>
    <property type="match status" value="1"/>
</dbReference>
<organism evidence="7 8">
    <name type="scientific">Photobacterium halotolerans</name>
    <dbReference type="NCBI Taxonomy" id="265726"/>
    <lineage>
        <taxon>Bacteria</taxon>
        <taxon>Pseudomonadati</taxon>
        <taxon>Pseudomonadota</taxon>
        <taxon>Gammaproteobacteria</taxon>
        <taxon>Vibrionales</taxon>
        <taxon>Vibrionaceae</taxon>
        <taxon>Photobacterium</taxon>
    </lineage>
</organism>
<evidence type="ECO:0000256" key="1">
    <source>
        <dbReference type="ARBA" id="ARBA00001933"/>
    </source>
</evidence>
<comment type="cofactor">
    <cofactor evidence="1">
        <name>pyridoxal 5'-phosphate</name>
        <dbReference type="ChEBI" id="CHEBI:597326"/>
    </cofactor>
</comment>
<keyword evidence="8" id="KW-1185">Reference proteome</keyword>
<evidence type="ECO:0000259" key="6">
    <source>
        <dbReference type="Pfam" id="PF00155"/>
    </source>
</evidence>
<dbReference type="Gene3D" id="3.90.1150.10">
    <property type="entry name" value="Aspartate Aminotransferase, domain 1"/>
    <property type="match status" value="1"/>
</dbReference>
<dbReference type="EC" id="4.4.1.13" evidence="2"/>
<dbReference type="InterPro" id="IPR015424">
    <property type="entry name" value="PyrdxlP-dep_Trfase"/>
</dbReference>
<proteinExistence type="inferred from homology"/>
<dbReference type="STRING" id="265726.KY46_19795"/>
<dbReference type="RefSeq" id="WP_046222319.1">
    <property type="nucleotide sequence ID" value="NZ_JWYV01000024.1"/>
</dbReference>
<accession>A0A0F5V7X0</accession>
<dbReference type="PATRIC" id="fig|265726.11.peg.2759"/>
<dbReference type="PANTHER" id="PTHR43525">
    <property type="entry name" value="PROTEIN MALY"/>
    <property type="match status" value="1"/>
</dbReference>
<evidence type="ECO:0000313" key="7">
    <source>
        <dbReference type="EMBL" id="KKC98177.1"/>
    </source>
</evidence>
<comment type="caution">
    <text evidence="7">The sequence shown here is derived from an EMBL/GenBank/DDBJ whole genome shotgun (WGS) entry which is preliminary data.</text>
</comment>
<dbReference type="AlphaFoldDB" id="A0A0F5V7X0"/>
<keyword evidence="4" id="KW-0456">Lyase</keyword>
<dbReference type="InterPro" id="IPR051798">
    <property type="entry name" value="Class-II_PLP-Dep_Aminotrans"/>
</dbReference>
<dbReference type="CDD" id="cd00609">
    <property type="entry name" value="AAT_like"/>
    <property type="match status" value="1"/>
</dbReference>
<evidence type="ECO:0000256" key="5">
    <source>
        <dbReference type="ARBA" id="ARBA00037974"/>
    </source>
</evidence>
<dbReference type="OrthoDB" id="3224382at2"/>
<gene>
    <name evidence="7" type="ORF">KY46_19795</name>
</gene>
<keyword evidence="7" id="KW-0808">Transferase</keyword>
<comment type="similarity">
    <text evidence="5">Belongs to the class-II pyridoxal-phosphate-dependent aminotransferase family. MalY/PatB cystathionine beta-lyase subfamily.</text>
</comment>
<evidence type="ECO:0000256" key="2">
    <source>
        <dbReference type="ARBA" id="ARBA00012224"/>
    </source>
</evidence>
<dbReference type="PANTHER" id="PTHR43525:SF1">
    <property type="entry name" value="PROTEIN MALY"/>
    <property type="match status" value="1"/>
</dbReference>
<dbReference type="GO" id="GO:0047804">
    <property type="term" value="F:cysteine-S-conjugate beta-lyase activity"/>
    <property type="evidence" value="ECO:0007669"/>
    <property type="project" value="UniProtKB-EC"/>
</dbReference>
<sequence length="382" mass="42798">MSEILRLFDQPVDRTKSNSTKWLKYQGKDILPMWVADSDFRVPDAITQALHQHVEHGVFGYGSVPESLSELLVERMATLYHWQIKPEWIVYLPGLVCGLNLAVRACTEPHQTVVSPRPIYPKFFTAAKYASRPLAYSPVTLQQGRWLMDLDATEVPADSKLLLFCNPLNPGGTVYTRQELEALHHFAKKHDLYVCSDEIHCDLLLNENARHIPFASLNEDAAQRSITLIAPSKTFNIAGLGASMAIIPSFELRRRFNRTRAGIVPEVNVLAYTAAEAAYRDCQPWLDQQLQYLRQHRDRLMTAINGMPGLKLHPIEATYLAWIDASGLPVANPHAFFEDAGIGFSPGADFGHAGFVRMNFGCTSQTLELAISRMKHAIDSIG</sequence>
<dbReference type="InterPro" id="IPR027619">
    <property type="entry name" value="C-S_lyase_PatB-like"/>
</dbReference>
<evidence type="ECO:0000256" key="3">
    <source>
        <dbReference type="ARBA" id="ARBA00022898"/>
    </source>
</evidence>
<dbReference type="Pfam" id="PF00155">
    <property type="entry name" value="Aminotran_1_2"/>
    <property type="match status" value="1"/>
</dbReference>
<dbReference type="Gene3D" id="3.40.640.10">
    <property type="entry name" value="Type I PLP-dependent aspartate aminotransferase-like (Major domain)"/>
    <property type="match status" value="1"/>
</dbReference>